<feature type="region of interest" description="Disordered" evidence="2">
    <location>
        <begin position="490"/>
        <end position="513"/>
    </location>
</feature>
<evidence type="ECO:0000259" key="3">
    <source>
        <dbReference type="SMART" id="SM00787"/>
    </source>
</evidence>
<feature type="region of interest" description="Disordered" evidence="2">
    <location>
        <begin position="379"/>
        <end position="414"/>
    </location>
</feature>
<feature type="coiled-coil region" evidence="1">
    <location>
        <begin position="933"/>
        <end position="963"/>
    </location>
</feature>
<feature type="compositionally biased region" description="Polar residues" evidence="2">
    <location>
        <begin position="156"/>
        <end position="173"/>
    </location>
</feature>
<feature type="region of interest" description="Disordered" evidence="2">
    <location>
        <begin position="563"/>
        <end position="614"/>
    </location>
</feature>
<dbReference type="EMBL" id="JALJOT010000001">
    <property type="protein sequence ID" value="KAK9918741.1"/>
    <property type="molecule type" value="Genomic_DNA"/>
</dbReference>
<proteinExistence type="predicted"/>
<reference evidence="4 5" key="1">
    <citation type="journal article" date="2024" name="Nat. Commun.">
        <title>Phylogenomics reveals the evolutionary origins of lichenization in chlorophyte algae.</title>
        <authorList>
            <person name="Puginier C."/>
            <person name="Libourel C."/>
            <person name="Otte J."/>
            <person name="Skaloud P."/>
            <person name="Haon M."/>
            <person name="Grisel S."/>
            <person name="Petersen M."/>
            <person name="Berrin J.G."/>
            <person name="Delaux P.M."/>
            <person name="Dal Grande F."/>
            <person name="Keller J."/>
        </authorList>
    </citation>
    <scope>NUCLEOTIDE SEQUENCE [LARGE SCALE GENOMIC DNA]</scope>
    <source>
        <strain evidence="4 5">SAG 216-7</strain>
    </source>
</reference>
<feature type="coiled-coil region" evidence="1">
    <location>
        <begin position="1006"/>
        <end position="1040"/>
    </location>
</feature>
<feature type="region of interest" description="Disordered" evidence="2">
    <location>
        <begin position="44"/>
        <end position="70"/>
    </location>
</feature>
<dbReference type="PANTHER" id="PTHR16520:SF3">
    <property type="entry name" value="KINETOCHORE SCAFFOLD 1"/>
    <property type="match status" value="1"/>
</dbReference>
<keyword evidence="1" id="KW-0175">Coiled coil</keyword>
<accession>A0ABR2Z4S7</accession>
<dbReference type="InterPro" id="IPR013253">
    <property type="entry name" value="Spc7_domain"/>
</dbReference>
<evidence type="ECO:0000256" key="1">
    <source>
        <dbReference type="SAM" id="Coils"/>
    </source>
</evidence>
<feature type="coiled-coil region" evidence="1">
    <location>
        <begin position="845"/>
        <end position="872"/>
    </location>
</feature>
<feature type="compositionally biased region" description="Basic residues" evidence="2">
    <location>
        <begin position="52"/>
        <end position="65"/>
    </location>
</feature>
<feature type="compositionally biased region" description="Basic and acidic residues" evidence="2">
    <location>
        <begin position="392"/>
        <end position="402"/>
    </location>
</feature>
<sequence length="1552" mass="161901">MAEGMAASPFAFEKENLGQTPTKIDAAGKAPGSILKRERAVLGDLAPVSRHTSTKRQKKGSRLANRRVSFAPDDQLKTMHLYTKDDERQATPEKGRGITEGVPGLAELVEADAAEDEYLSRLHRGMGHAPALTPLTEETEADLRSSSYIRGASTTGLQSTLGQGQRNSMSSSFAPRADETEDMSLNSFSAAGAAEDGGTTVHSTGAFSSMGYTNVLEGGVHPAWGVAANETEMLGPAAIGAFESPDAGANFGAAAARPGNAAAPGGQQVNKWGFVPGEEDTTDLDLERNGLAIMGDLTYRHVFGGNDTTGEVTNRQLPTADATDDSLFGQLQSCAVQETGNNPKTQSLEEAPEASEHGPEEALEDLEEAMPVFENAPMSPLQARSPVAPAEGHQEETGEGRAAHGGMSNVRRRRSSIADLTGRLLIDDMDDESAPLAAAPPNSPLDRSAGAKGAGKDMTTGLLLEDISPPADGADDGPLGELRRRLTLLQGPQKPMETSGFGRQDSSGPHTLGLMHASTTQLLATRSHLPAATVPAAHIPAPAAAMLADLTAASAVAEWAPAAGGGDDVSGDAGAELEMTPPPRTPAGQPQINTPREAENLNNQGGHSPDLLADQSLDDLEVPPELPSQWAPVLGAPETPLRGLAIGGPLLARTPPPSSYGGQGSAMKFCVRPTPMRALPSPSPSPVAAASQVSYPMPDVDTRELGIIPGGPKLARTPIGPVNSSAPSPRQLPPSPQLQDNIMSPMQQIGGQPSPQSSRRTPYGSVASRTQPGGRQLALAARTPQSAAPAAAQLTFQDFLKEVDLQFLDHMRRGTSINFADLASDPPPANLQESYKLLFLTAPAVGEMEESIRTLRETIASAKETIAEKEALIGKHNPRLFQTLQTSDAAEVEAIKAGVAVLKRVCRQRTTVAWKDWRHSVEEQKRVALQDHLARLREDHAFLANALQQARELKHAASSAAAEALAASQARTMAHKAEAERRQRLNALHSSLQTLQAANQERDARKAASEQRLTSLQAELDALREQRAALEAALAADQAAQVGQTADDLSEASAETFLANVEEMDILSGCVGWQLEAARSLPGNAVSGGQLCLRLGPLFRLQLLLPTPGSAPKEAQARLELVSPEEAPAVPHTQRQVAEALSCAAFSGAPDAVAAHGALASFSIQDCSGPKLSARLLRLQTQTARVSDAVAEAAALRLNFPRLASVTAGPDGALCLAFLNLAAETKFSATLRLGPTLFDGELACDAHVHFPGPARLTAAAVRAATISAPAGYGRLRAICAALSTLANASEPTAADAAAAAAGEGSSCAAEAAAADETAPLHVFSNPLYSVNTPKQQHIQQNSRAKSFRPPSTNIPPALSRKFLLATMASSSTYLILAASVLCACVSAAPTGKAITAADIPATPAAATCKANLDAAATQFAAGGIAAVTQIAGATITNYIFCMEYKPTAKDTATIVTHIEPTYVNVPFSTLTTNPATPQVAGFVDAVYMAGAGMMANGDYGLATYPWDLTAKTNAAPANQKTSLIERLSNPTATYLCGCGIATAPTSARRMLQ</sequence>
<dbReference type="SMART" id="SM00787">
    <property type="entry name" value="Spc7"/>
    <property type="match status" value="1"/>
</dbReference>
<keyword evidence="5" id="KW-1185">Reference proteome</keyword>
<feature type="region of interest" description="Disordered" evidence="2">
    <location>
        <begin position="433"/>
        <end position="456"/>
    </location>
</feature>
<feature type="compositionally biased region" description="Polar residues" evidence="2">
    <location>
        <begin position="588"/>
        <end position="606"/>
    </location>
</feature>
<feature type="domain" description="Spc7 kinetochore protein" evidence="3">
    <location>
        <begin position="780"/>
        <end position="1104"/>
    </location>
</feature>
<comment type="caution">
    <text evidence="4">The sequence shown here is derived from an EMBL/GenBank/DDBJ whole genome shotgun (WGS) entry which is preliminary data.</text>
</comment>
<evidence type="ECO:0000256" key="2">
    <source>
        <dbReference type="SAM" id="MobiDB-lite"/>
    </source>
</evidence>
<feature type="region of interest" description="Disordered" evidence="2">
    <location>
        <begin position="156"/>
        <end position="180"/>
    </location>
</feature>
<feature type="compositionally biased region" description="Low complexity" evidence="2">
    <location>
        <begin position="744"/>
        <end position="758"/>
    </location>
</feature>
<protein>
    <recommendedName>
        <fullName evidence="3">Spc7 kinetochore protein domain-containing protein</fullName>
    </recommendedName>
</protein>
<gene>
    <name evidence="4" type="ORF">WJX75_006456</name>
</gene>
<name>A0ABR2Z4S7_9CHLO</name>
<organism evidence="4 5">
    <name type="scientific">Coccomyxa subellipsoidea</name>
    <dbReference type="NCBI Taxonomy" id="248742"/>
    <lineage>
        <taxon>Eukaryota</taxon>
        <taxon>Viridiplantae</taxon>
        <taxon>Chlorophyta</taxon>
        <taxon>core chlorophytes</taxon>
        <taxon>Trebouxiophyceae</taxon>
        <taxon>Trebouxiophyceae incertae sedis</taxon>
        <taxon>Coccomyxaceae</taxon>
        <taxon>Coccomyxa</taxon>
    </lineage>
</organism>
<evidence type="ECO:0000313" key="5">
    <source>
        <dbReference type="Proteomes" id="UP001491310"/>
    </source>
</evidence>
<feature type="region of interest" description="Disordered" evidence="2">
    <location>
        <begin position="1"/>
        <end position="31"/>
    </location>
</feature>
<feature type="region of interest" description="Disordered" evidence="2">
    <location>
        <begin position="709"/>
        <end position="774"/>
    </location>
</feature>
<dbReference type="InterPro" id="IPR037388">
    <property type="entry name" value="Blinkin"/>
</dbReference>
<feature type="region of interest" description="Disordered" evidence="2">
    <location>
        <begin position="340"/>
        <end position="362"/>
    </location>
</feature>
<dbReference type="Pfam" id="PF08317">
    <property type="entry name" value="Spc7"/>
    <property type="match status" value="1"/>
</dbReference>
<dbReference type="PANTHER" id="PTHR16520">
    <property type="entry name" value="KINETOCHORE SCAFFOLD 1"/>
    <property type="match status" value="1"/>
</dbReference>
<dbReference type="Proteomes" id="UP001491310">
    <property type="component" value="Unassembled WGS sequence"/>
</dbReference>
<evidence type="ECO:0000313" key="4">
    <source>
        <dbReference type="EMBL" id="KAK9918741.1"/>
    </source>
</evidence>